<keyword evidence="8" id="KW-1185">Reference proteome</keyword>
<proteinExistence type="predicted"/>
<protein>
    <submittedName>
        <fullName evidence="5">Helix-turn-helix transcriptional regulator</fullName>
    </submittedName>
</protein>
<dbReference type="Proteomes" id="UP000502421">
    <property type="component" value="Chromosome"/>
</dbReference>
<dbReference type="SMART" id="SM00342">
    <property type="entry name" value="HTH_ARAC"/>
    <property type="match status" value="1"/>
</dbReference>
<dbReference type="PANTHER" id="PTHR46796">
    <property type="entry name" value="HTH-TYPE TRANSCRIPTIONAL ACTIVATOR RHAS-RELATED"/>
    <property type="match status" value="1"/>
</dbReference>
<accession>A0AAE6ZNV4</accession>
<gene>
    <name evidence="6" type="ORF">HF324_27510</name>
    <name evidence="5" type="ORF">HF329_27650</name>
</gene>
<evidence type="ECO:0000256" key="2">
    <source>
        <dbReference type="ARBA" id="ARBA00023125"/>
    </source>
</evidence>
<dbReference type="AlphaFoldDB" id="A0AAE6ZNV4"/>
<dbReference type="EMBL" id="CP051205">
    <property type="protein sequence ID" value="QJB36272.1"/>
    <property type="molecule type" value="Genomic_DNA"/>
</dbReference>
<sequence>MLMKTYLPSAPLQPFIQAYKIIESHDERVNRVLPDTTPAIAFRFKGLVRYLSGERPPVDLPASVISGLRSTVRLINYQPDSAAIIVQFKAAGAAAFFKTPLHELFEHSVSLAHFFSRQQVTDMEEQLSAATSDTQRAALLDTFLLSQLRFPKQDLLILDALRQIQHVNGDVSMKALAAASYLSQDAFEKRFRKVIGTTPKQMASIIRMRSVLQQTPAGRSLTHLALDAGYFDQAHFNRSFRKFTGLTPTAFFQAPLFW</sequence>
<organism evidence="5 7">
    <name type="scientific">Chitinophaga oryzae</name>
    <dbReference type="NCBI Taxonomy" id="2725414"/>
    <lineage>
        <taxon>Bacteria</taxon>
        <taxon>Pseudomonadati</taxon>
        <taxon>Bacteroidota</taxon>
        <taxon>Chitinophagia</taxon>
        <taxon>Chitinophagales</taxon>
        <taxon>Chitinophagaceae</taxon>
        <taxon>Chitinophaga</taxon>
    </lineage>
</organism>
<dbReference type="Pfam" id="PF12833">
    <property type="entry name" value="HTH_18"/>
    <property type="match status" value="1"/>
</dbReference>
<dbReference type="InterPro" id="IPR046532">
    <property type="entry name" value="DUF6597"/>
</dbReference>
<reference evidence="7" key="1">
    <citation type="submission" date="2020-04" db="EMBL/GenBank/DDBJ databases">
        <authorList>
            <person name="Kittiwongwattana C."/>
        </authorList>
    </citation>
    <scope>NUCLEOTIDE SEQUENCE [LARGE SCALE GENOMIC DNA]</scope>
    <source>
        <strain evidence="7">1310</strain>
    </source>
</reference>
<evidence type="ECO:0000259" key="4">
    <source>
        <dbReference type="PROSITE" id="PS01124"/>
    </source>
</evidence>
<evidence type="ECO:0000256" key="1">
    <source>
        <dbReference type="ARBA" id="ARBA00023015"/>
    </source>
</evidence>
<evidence type="ECO:0000313" key="7">
    <source>
        <dbReference type="Proteomes" id="UP000502421"/>
    </source>
</evidence>
<dbReference type="PROSITE" id="PS01124">
    <property type="entry name" value="HTH_ARAC_FAMILY_2"/>
    <property type="match status" value="1"/>
</dbReference>
<keyword evidence="2" id="KW-0238">DNA-binding</keyword>
<reference evidence="5 8" key="2">
    <citation type="submission" date="2020-09" db="EMBL/GenBank/DDBJ databases">
        <authorList>
            <person name="Kittiwongwattana C."/>
        </authorList>
    </citation>
    <scope>NUCLEOTIDE SEQUENCE</scope>
    <source>
        <strain evidence="6 8">1303</strain>
        <strain evidence="5">1310</strain>
    </source>
</reference>
<evidence type="ECO:0000313" key="8">
    <source>
        <dbReference type="Proteomes" id="UP000503144"/>
    </source>
</evidence>
<name>A0AAE6ZNV4_9BACT</name>
<dbReference type="Proteomes" id="UP000503144">
    <property type="component" value="Chromosome"/>
</dbReference>
<dbReference type="Pfam" id="PF20240">
    <property type="entry name" value="DUF6597"/>
    <property type="match status" value="1"/>
</dbReference>
<dbReference type="InterPro" id="IPR050204">
    <property type="entry name" value="AraC_XylS_family_regulators"/>
</dbReference>
<keyword evidence="1" id="KW-0805">Transcription regulation</keyword>
<evidence type="ECO:0000313" key="6">
    <source>
        <dbReference type="EMBL" id="QJB42765.1"/>
    </source>
</evidence>
<dbReference type="InterPro" id="IPR009057">
    <property type="entry name" value="Homeodomain-like_sf"/>
</dbReference>
<dbReference type="KEGG" id="coy:HF329_27650"/>
<dbReference type="SUPFAM" id="SSF46689">
    <property type="entry name" value="Homeodomain-like"/>
    <property type="match status" value="1"/>
</dbReference>
<evidence type="ECO:0000256" key="3">
    <source>
        <dbReference type="ARBA" id="ARBA00023163"/>
    </source>
</evidence>
<dbReference type="GO" id="GO:0003700">
    <property type="term" value="F:DNA-binding transcription factor activity"/>
    <property type="evidence" value="ECO:0007669"/>
    <property type="project" value="InterPro"/>
</dbReference>
<dbReference type="Gene3D" id="1.10.10.60">
    <property type="entry name" value="Homeodomain-like"/>
    <property type="match status" value="2"/>
</dbReference>
<keyword evidence="3" id="KW-0804">Transcription</keyword>
<evidence type="ECO:0000313" key="5">
    <source>
        <dbReference type="EMBL" id="QJB36272.1"/>
    </source>
</evidence>
<dbReference type="PANTHER" id="PTHR46796:SF13">
    <property type="entry name" value="HTH-TYPE TRANSCRIPTIONAL ACTIVATOR RHAS"/>
    <property type="match status" value="1"/>
</dbReference>
<dbReference type="GO" id="GO:0043565">
    <property type="term" value="F:sequence-specific DNA binding"/>
    <property type="evidence" value="ECO:0007669"/>
    <property type="project" value="InterPro"/>
</dbReference>
<dbReference type="InterPro" id="IPR018060">
    <property type="entry name" value="HTH_AraC"/>
</dbReference>
<feature type="domain" description="HTH araC/xylS-type" evidence="4">
    <location>
        <begin position="165"/>
        <end position="254"/>
    </location>
</feature>
<dbReference type="EMBL" id="CP051204">
    <property type="protein sequence ID" value="QJB42765.1"/>
    <property type="molecule type" value="Genomic_DNA"/>
</dbReference>